<protein>
    <submittedName>
        <fullName evidence="1">Uncharacterized protein</fullName>
    </submittedName>
</protein>
<accession>A0AAP1FB68</accession>
<name>A0AAP1FB68_ACIBA</name>
<dbReference type="RefSeq" id="WP_000537948.1">
    <property type="nucleotide sequence ID" value="NZ_BBNH01000001.1"/>
</dbReference>
<dbReference type="Proteomes" id="UP000051449">
    <property type="component" value="Unassembled WGS sequence"/>
</dbReference>
<organism evidence="1 3">
    <name type="scientific">Acinetobacter baumannii</name>
    <dbReference type="NCBI Taxonomy" id="470"/>
    <lineage>
        <taxon>Bacteria</taxon>
        <taxon>Pseudomonadati</taxon>
        <taxon>Pseudomonadota</taxon>
        <taxon>Gammaproteobacteria</taxon>
        <taxon>Moraxellales</taxon>
        <taxon>Moraxellaceae</taxon>
        <taxon>Acinetobacter</taxon>
        <taxon>Acinetobacter calcoaceticus/baumannii complex</taxon>
    </lineage>
</organism>
<evidence type="ECO:0000313" key="1">
    <source>
        <dbReference type="EMBL" id="KQE03532.1"/>
    </source>
</evidence>
<reference evidence="1 3" key="1">
    <citation type="submission" date="2015-10" db="EMBL/GenBank/DDBJ databases">
        <title>The utility of whole genome sequencing in characterizing Acinetobacter epidemiology and analyzing hospital outbreaks.</title>
        <authorList>
            <person name="Ozer E.A."/>
            <person name="Fitzpatrick M.A."/>
            <person name="Hauser A.R."/>
        </authorList>
    </citation>
    <scope>NUCLEOTIDE SEQUENCE [LARGE SCALE GENOMIC DNA]</scope>
    <source>
        <strain evidence="1 3">ABBL072</strain>
    </source>
</reference>
<evidence type="ECO:0000313" key="3">
    <source>
        <dbReference type="Proteomes" id="UP000051449"/>
    </source>
</evidence>
<sequence length="186" mass="21637">MGVEVTVINQFTQFEWLAKGLTAQSLDFIRAGHSTGSKPIDFQDRLGAIAKMKTQLEKSITALIIFNGKSESDYDYIRNYLAHIMMNEAEKDKKREPEHIAIYHLSWLVARMVIDFTLNPELEKNFTSMGRLYYAGIPANKMSVDVYRMTWKTYEKMMQAALEQAIQDAEETIRQYRKDTYKELQS</sequence>
<dbReference type="AlphaFoldDB" id="A0AAP1FB68"/>
<dbReference type="EMBL" id="LLGC01000126">
    <property type="protein sequence ID" value="KQE07312.1"/>
    <property type="molecule type" value="Genomic_DNA"/>
</dbReference>
<comment type="caution">
    <text evidence="1">The sequence shown here is derived from an EMBL/GenBank/DDBJ whole genome shotgun (WGS) entry which is preliminary data.</text>
</comment>
<dbReference type="EMBL" id="LLGC01000179">
    <property type="protein sequence ID" value="KQE03532.1"/>
    <property type="molecule type" value="Genomic_DNA"/>
</dbReference>
<gene>
    <name evidence="2" type="ORF">APD33_02420</name>
    <name evidence="1" type="ORF">APD33_13030</name>
</gene>
<proteinExistence type="predicted"/>
<evidence type="ECO:0000313" key="2">
    <source>
        <dbReference type="EMBL" id="KQE07312.1"/>
    </source>
</evidence>